<evidence type="ECO:0000259" key="8">
    <source>
        <dbReference type="Pfam" id="PF25954"/>
    </source>
</evidence>
<keyword evidence="11" id="KW-1185">Reference proteome</keyword>
<organism evidence="10 11">
    <name type="scientific">Pseudomonas flexibilis</name>
    <dbReference type="NCBI Taxonomy" id="706570"/>
    <lineage>
        <taxon>Bacteria</taxon>
        <taxon>Pseudomonadati</taxon>
        <taxon>Pseudomonadota</taxon>
        <taxon>Gammaproteobacteria</taxon>
        <taxon>Pseudomonadales</taxon>
        <taxon>Pseudomonadaceae</taxon>
        <taxon>Pseudomonas</taxon>
    </lineage>
</organism>
<comment type="similarity">
    <text evidence="2">Belongs to the membrane fusion protein (MFP) (TC 8.A.1) family.</text>
</comment>
<evidence type="ECO:0000256" key="1">
    <source>
        <dbReference type="ARBA" id="ARBA00004196"/>
    </source>
</evidence>
<gene>
    <name evidence="10" type="ORF">PT85_10065</name>
</gene>
<dbReference type="Gene3D" id="2.40.50.100">
    <property type="match status" value="1"/>
</dbReference>
<name>A0A0B3BPJ7_9PSED</name>
<feature type="domain" description="Multidrug resistance protein MdtA-like C-terminal permuted SH3" evidence="9">
    <location>
        <begin position="278"/>
        <end position="332"/>
    </location>
</feature>
<dbReference type="Gene3D" id="2.40.420.20">
    <property type="match status" value="1"/>
</dbReference>
<dbReference type="Gene3D" id="2.40.30.170">
    <property type="match status" value="1"/>
</dbReference>
<dbReference type="GO" id="GO:1990281">
    <property type="term" value="C:efflux pump complex"/>
    <property type="evidence" value="ECO:0007669"/>
    <property type="project" value="TreeGrafter"/>
</dbReference>
<feature type="signal peptide" evidence="6">
    <location>
        <begin position="1"/>
        <end position="22"/>
    </location>
</feature>
<feature type="domain" description="Multidrug resistance protein MdtA-like barrel-sandwich hybrid" evidence="7">
    <location>
        <begin position="55"/>
        <end position="186"/>
    </location>
</feature>
<dbReference type="GO" id="GO:0015562">
    <property type="term" value="F:efflux transmembrane transporter activity"/>
    <property type="evidence" value="ECO:0007669"/>
    <property type="project" value="TreeGrafter"/>
</dbReference>
<reference evidence="10 11" key="1">
    <citation type="submission" date="2014-11" db="EMBL/GenBank/DDBJ databases">
        <title>Genome sequence of Pseudomonas tuomuerensis JCM 14085.</title>
        <authorList>
            <person name="Shin S.-K."/>
            <person name="Yi H."/>
        </authorList>
    </citation>
    <scope>NUCLEOTIDE SEQUENCE [LARGE SCALE GENOMIC DNA]</scope>
    <source>
        <strain evidence="10 11">JCM 14085</strain>
    </source>
</reference>
<keyword evidence="6" id="KW-0732">Signal</keyword>
<comment type="caution">
    <text evidence="10">The sequence shown here is derived from an EMBL/GenBank/DDBJ whole genome shotgun (WGS) entry which is preliminary data.</text>
</comment>
<dbReference type="Pfam" id="PF25967">
    <property type="entry name" value="RND-MFP_C"/>
    <property type="match status" value="1"/>
</dbReference>
<dbReference type="InterPro" id="IPR058625">
    <property type="entry name" value="MdtA-like_BSH"/>
</dbReference>
<dbReference type="Gene3D" id="1.10.287.470">
    <property type="entry name" value="Helix hairpin bin"/>
    <property type="match status" value="1"/>
</dbReference>
<dbReference type="STRING" id="706570.PT85_10065"/>
<evidence type="ECO:0000259" key="9">
    <source>
        <dbReference type="Pfam" id="PF25967"/>
    </source>
</evidence>
<keyword evidence="3" id="KW-0813">Transport</keyword>
<feature type="chain" id="PRO_5002080990" evidence="6">
    <location>
        <begin position="23"/>
        <end position="340"/>
    </location>
</feature>
<evidence type="ECO:0000256" key="2">
    <source>
        <dbReference type="ARBA" id="ARBA00009477"/>
    </source>
</evidence>
<protein>
    <submittedName>
        <fullName evidence="10">Uncharacterized protein</fullName>
    </submittedName>
</protein>
<sequence length="340" mass="36349">MSTAGLRILLAASLLLGSTAFAQPQELRSATVQRGAQLGASHHEGVVEAVRQTLLTAQVAGAVQEITVQVGDSVRAGQVLLRLDARAAEQTASASAAQVRAAQAVEQEAERELARQRQLLEADYISQAAFDRAEARYKAARAEAAALRAAAEASRTQSDFYVLRAPYDGVVSAIPVSLGDMAMPGRPLLTLYDPTALRVSVQVPQAIAASAPAELSARLELAGLDTSVTPRRVQWLPSVDPTTHTVELRLELPAELRVLPGTFARARLNLTGESDRLYIPRTAVLRRAELTAVYVLDAQQRPRLRQVRLGPQQGDQVEVLSGLVAGERVALDPLAAGQLK</sequence>
<keyword evidence="4 5" id="KW-0175">Coiled coil</keyword>
<dbReference type="PANTHER" id="PTHR30469:SF18">
    <property type="entry name" value="RESISTANCE-NODULATION-CELL DIVISION (RND) EFFLUX MEMBRANE FUSION PROTEIN-RELATED"/>
    <property type="match status" value="1"/>
</dbReference>
<dbReference type="PANTHER" id="PTHR30469">
    <property type="entry name" value="MULTIDRUG RESISTANCE PROTEIN MDTA"/>
    <property type="match status" value="1"/>
</dbReference>
<dbReference type="NCBIfam" id="TIGR01730">
    <property type="entry name" value="RND_mfp"/>
    <property type="match status" value="1"/>
</dbReference>
<comment type="subcellular location">
    <subcellularLocation>
        <location evidence="1">Cell envelope</location>
    </subcellularLocation>
</comment>
<dbReference type="Pfam" id="PF25954">
    <property type="entry name" value="Beta-barrel_RND_2"/>
    <property type="match status" value="1"/>
</dbReference>
<dbReference type="Proteomes" id="UP000030980">
    <property type="component" value="Unassembled WGS sequence"/>
</dbReference>
<dbReference type="AlphaFoldDB" id="A0A0B3BPJ7"/>
<proteinExistence type="inferred from homology"/>
<evidence type="ECO:0000313" key="10">
    <source>
        <dbReference type="EMBL" id="KHO64540.1"/>
    </source>
</evidence>
<evidence type="ECO:0000256" key="6">
    <source>
        <dbReference type="SAM" id="SignalP"/>
    </source>
</evidence>
<evidence type="ECO:0000256" key="4">
    <source>
        <dbReference type="ARBA" id="ARBA00023054"/>
    </source>
</evidence>
<evidence type="ECO:0000256" key="5">
    <source>
        <dbReference type="SAM" id="Coils"/>
    </source>
</evidence>
<dbReference type="Pfam" id="PF25917">
    <property type="entry name" value="BSH_RND"/>
    <property type="match status" value="1"/>
</dbReference>
<feature type="domain" description="CusB-like beta-barrel" evidence="8">
    <location>
        <begin position="199"/>
        <end position="269"/>
    </location>
</feature>
<dbReference type="OrthoDB" id="9806939at2"/>
<dbReference type="InterPro" id="IPR006143">
    <property type="entry name" value="RND_pump_MFP"/>
</dbReference>
<dbReference type="RefSeq" id="WP_039606579.1">
    <property type="nucleotide sequence ID" value="NZ_FMUP01000002.1"/>
</dbReference>
<evidence type="ECO:0000256" key="3">
    <source>
        <dbReference type="ARBA" id="ARBA00022448"/>
    </source>
</evidence>
<dbReference type="InterPro" id="IPR058792">
    <property type="entry name" value="Beta-barrel_RND_2"/>
</dbReference>
<evidence type="ECO:0000313" key="11">
    <source>
        <dbReference type="Proteomes" id="UP000030980"/>
    </source>
</evidence>
<feature type="coiled-coil region" evidence="5">
    <location>
        <begin position="99"/>
        <end position="157"/>
    </location>
</feature>
<dbReference type="EMBL" id="JTAK01000004">
    <property type="protein sequence ID" value="KHO64540.1"/>
    <property type="molecule type" value="Genomic_DNA"/>
</dbReference>
<dbReference type="SUPFAM" id="SSF111369">
    <property type="entry name" value="HlyD-like secretion proteins"/>
    <property type="match status" value="1"/>
</dbReference>
<dbReference type="InterPro" id="IPR058627">
    <property type="entry name" value="MdtA-like_C"/>
</dbReference>
<evidence type="ECO:0000259" key="7">
    <source>
        <dbReference type="Pfam" id="PF25917"/>
    </source>
</evidence>
<accession>A0A0B3BPJ7</accession>